<keyword evidence="7" id="KW-0472">Membrane</keyword>
<evidence type="ECO:0000313" key="11">
    <source>
        <dbReference type="Proteomes" id="UP000237347"/>
    </source>
</evidence>
<dbReference type="GO" id="GO:0016020">
    <property type="term" value="C:membrane"/>
    <property type="evidence" value="ECO:0007669"/>
    <property type="project" value="UniProtKB-SubCell"/>
</dbReference>
<evidence type="ECO:0000256" key="7">
    <source>
        <dbReference type="ARBA" id="ARBA00023136"/>
    </source>
</evidence>
<dbReference type="AlphaFoldDB" id="A0AAW0KH76"/>
<gene>
    <name evidence="10" type="ORF">CFP56_020837</name>
</gene>
<dbReference type="Gene3D" id="2.60.120.430">
    <property type="entry name" value="Galactose-binding lectin"/>
    <property type="match status" value="1"/>
</dbReference>
<proteinExistence type="predicted"/>
<dbReference type="PROSITE" id="PS00107">
    <property type="entry name" value="PROTEIN_KINASE_ATP"/>
    <property type="match status" value="1"/>
</dbReference>
<evidence type="ECO:0000256" key="3">
    <source>
        <dbReference type="ARBA" id="ARBA00022692"/>
    </source>
</evidence>
<dbReference type="SUPFAM" id="SSF52058">
    <property type="entry name" value="L domain-like"/>
    <property type="match status" value="1"/>
</dbReference>
<feature type="binding site" evidence="8">
    <location>
        <position position="395"/>
    </location>
    <ligand>
        <name>ATP</name>
        <dbReference type="ChEBI" id="CHEBI:30616"/>
    </ligand>
</feature>
<keyword evidence="11" id="KW-1185">Reference proteome</keyword>
<dbReference type="GO" id="GO:0016301">
    <property type="term" value="F:kinase activity"/>
    <property type="evidence" value="ECO:0007669"/>
    <property type="project" value="UniProtKB-KW"/>
</dbReference>
<dbReference type="InterPro" id="IPR024788">
    <property type="entry name" value="Malectin-like_Carb-bd_dom"/>
</dbReference>
<sequence>MYGNYDGKGKTPTFDLYLGVNRWGTVAVSDASSTISKEIIHLSSSEDIYVCLVNTGYGTPFISVLELRPLPNDTYIPKSGSLELFDRANCGLVNQTYSLYWSPDNATSQYYFYMHFAEIEKLQANQSREFNIFLNGKLWYEALSPSYLAATTIFSRTYRTKPDNETYFQIWINKTETSTLPPLLNAIEIYTLNQLLQAQTDQKDVDSIKNIKSMYRIKRNWQGDPCGTRDCSWDGLNCSYSNFDPPGIISLNLSSSGLTGEIAPFISNLTMIQYLDLSNNSLNGTVPIFLSQLQLLRVLVGGNPNLASNGGNPNPCVLSPCLKKKNIVIPAAAAAVVRLVNDVSNEQGGVLESTKQKFTYSEVLSITNNFASVIGKGGFGTVYHGYLDGFQVAVKMLSPSSVQGYKEFLAERNEIAVFSLKRILPVIEKIRRLQQQR</sequence>
<keyword evidence="3" id="KW-0812">Transmembrane</keyword>
<evidence type="ECO:0000256" key="6">
    <source>
        <dbReference type="ARBA" id="ARBA00022989"/>
    </source>
</evidence>
<dbReference type="FunFam" id="3.80.10.10:FF:000129">
    <property type="entry name" value="Leucine-rich repeat receptor-like kinase"/>
    <property type="match status" value="1"/>
</dbReference>
<accession>A0AAW0KH76</accession>
<dbReference type="InterPro" id="IPR001611">
    <property type="entry name" value="Leu-rich_rpt"/>
</dbReference>
<dbReference type="Pfam" id="PF00560">
    <property type="entry name" value="LRR_1"/>
    <property type="match status" value="1"/>
</dbReference>
<organism evidence="10 11">
    <name type="scientific">Quercus suber</name>
    <name type="common">Cork oak</name>
    <dbReference type="NCBI Taxonomy" id="58331"/>
    <lineage>
        <taxon>Eukaryota</taxon>
        <taxon>Viridiplantae</taxon>
        <taxon>Streptophyta</taxon>
        <taxon>Embryophyta</taxon>
        <taxon>Tracheophyta</taxon>
        <taxon>Spermatophyta</taxon>
        <taxon>Magnoliopsida</taxon>
        <taxon>eudicotyledons</taxon>
        <taxon>Gunneridae</taxon>
        <taxon>Pentapetalae</taxon>
        <taxon>rosids</taxon>
        <taxon>fabids</taxon>
        <taxon>Fagales</taxon>
        <taxon>Fagaceae</taxon>
        <taxon>Quercus</taxon>
    </lineage>
</organism>
<dbReference type="InterPro" id="IPR032675">
    <property type="entry name" value="LRR_dom_sf"/>
</dbReference>
<protein>
    <submittedName>
        <fullName evidence="10">Lrr receptor-like serine/threonine-protein kinase</fullName>
    </submittedName>
</protein>
<dbReference type="EMBL" id="PKMF04000322">
    <property type="protein sequence ID" value="KAK7837764.1"/>
    <property type="molecule type" value="Genomic_DNA"/>
</dbReference>
<dbReference type="Gene3D" id="3.30.200.20">
    <property type="entry name" value="Phosphorylase Kinase, domain 1"/>
    <property type="match status" value="1"/>
</dbReference>
<keyword evidence="8" id="KW-0547">Nucleotide-binding</keyword>
<dbReference type="Pfam" id="PF12819">
    <property type="entry name" value="Malectin_like"/>
    <property type="match status" value="2"/>
</dbReference>
<reference evidence="10 11" key="1">
    <citation type="journal article" date="2018" name="Sci. Data">
        <title>The draft genome sequence of cork oak.</title>
        <authorList>
            <person name="Ramos A.M."/>
            <person name="Usie A."/>
            <person name="Barbosa P."/>
            <person name="Barros P.M."/>
            <person name="Capote T."/>
            <person name="Chaves I."/>
            <person name="Simoes F."/>
            <person name="Abreu I."/>
            <person name="Carrasquinho I."/>
            <person name="Faro C."/>
            <person name="Guimaraes J.B."/>
            <person name="Mendonca D."/>
            <person name="Nobrega F."/>
            <person name="Rodrigues L."/>
            <person name="Saibo N.J.M."/>
            <person name="Varela M.C."/>
            <person name="Egas C."/>
            <person name="Matos J."/>
            <person name="Miguel C.M."/>
            <person name="Oliveira M.M."/>
            <person name="Ricardo C.P."/>
            <person name="Goncalves S."/>
        </authorList>
    </citation>
    <scope>NUCLEOTIDE SEQUENCE [LARGE SCALE GENOMIC DNA]</scope>
    <source>
        <strain evidence="11">cv. HL8</strain>
    </source>
</reference>
<dbReference type="Proteomes" id="UP000237347">
    <property type="component" value="Unassembled WGS sequence"/>
</dbReference>
<dbReference type="Gene3D" id="3.80.10.10">
    <property type="entry name" value="Ribonuclease Inhibitor"/>
    <property type="match status" value="1"/>
</dbReference>
<evidence type="ECO:0000256" key="4">
    <source>
        <dbReference type="ARBA" id="ARBA00022729"/>
    </source>
</evidence>
<dbReference type="PANTHER" id="PTHR45631:SF202">
    <property type="entry name" value="SENESCENCE-INDUCED RECEPTOR-LIKE SERINE_THREONINE-PROTEIN KINASE"/>
    <property type="match status" value="1"/>
</dbReference>
<comment type="subcellular location">
    <subcellularLocation>
        <location evidence="1">Membrane</location>
        <topology evidence="1">Single-pass membrane protein</topology>
    </subcellularLocation>
</comment>
<dbReference type="GO" id="GO:0005524">
    <property type="term" value="F:ATP binding"/>
    <property type="evidence" value="ECO:0007669"/>
    <property type="project" value="UniProtKB-UniRule"/>
</dbReference>
<evidence type="ECO:0000256" key="1">
    <source>
        <dbReference type="ARBA" id="ARBA00004167"/>
    </source>
</evidence>
<feature type="domain" description="Malectin-like" evidence="9">
    <location>
        <begin position="1"/>
        <end position="93"/>
    </location>
</feature>
<dbReference type="InterPro" id="IPR011009">
    <property type="entry name" value="Kinase-like_dom_sf"/>
</dbReference>
<dbReference type="InterPro" id="IPR017441">
    <property type="entry name" value="Protein_kinase_ATP_BS"/>
</dbReference>
<name>A0AAW0KH76_QUESU</name>
<comment type="caution">
    <text evidence="10">The sequence shown here is derived from an EMBL/GenBank/DDBJ whole genome shotgun (WGS) entry which is preliminary data.</text>
</comment>
<evidence type="ECO:0000313" key="10">
    <source>
        <dbReference type="EMBL" id="KAK7837764.1"/>
    </source>
</evidence>
<feature type="domain" description="Malectin-like" evidence="9">
    <location>
        <begin position="95"/>
        <end position="191"/>
    </location>
</feature>
<dbReference type="SUPFAM" id="SSF56112">
    <property type="entry name" value="Protein kinase-like (PK-like)"/>
    <property type="match status" value="1"/>
</dbReference>
<keyword evidence="6" id="KW-1133">Transmembrane helix</keyword>
<evidence type="ECO:0000259" key="9">
    <source>
        <dbReference type="Pfam" id="PF12819"/>
    </source>
</evidence>
<keyword evidence="2" id="KW-0433">Leucine-rich repeat</keyword>
<keyword evidence="4" id="KW-0732">Signal</keyword>
<dbReference type="PANTHER" id="PTHR45631">
    <property type="entry name" value="OS07G0107800 PROTEIN-RELATED"/>
    <property type="match status" value="1"/>
</dbReference>
<keyword evidence="8" id="KW-0067">ATP-binding</keyword>
<keyword evidence="5" id="KW-0677">Repeat</keyword>
<evidence type="ECO:0000256" key="8">
    <source>
        <dbReference type="PROSITE-ProRule" id="PRU10141"/>
    </source>
</evidence>
<evidence type="ECO:0000256" key="5">
    <source>
        <dbReference type="ARBA" id="ARBA00022737"/>
    </source>
</evidence>
<evidence type="ECO:0000256" key="2">
    <source>
        <dbReference type="ARBA" id="ARBA00022614"/>
    </source>
</evidence>